<sequence length="449" mass="51708">MSLSWKFVLPVGFVLYSLPLFLRVNGTAEYIIDEEFHIPQGLAFCRKQFDVWDSKITTFPGLYFIALVLQPINCCTVTGLRLLSLIGAGINILLLYKIRRRTLAGVGGNAYAAHEAITMSVLPPLYFFSHLYYTDTLALTMVLLFYNYWQQEAHLPAAVWGAASVLMRQTNIVWVCMCCGITVLDTVVQQCTRSCPSNERPVRLFSSKLWQQLLGSPQLICNSILSILAKCCFYASIILPFIGFICINGSIVLGDKSAHEATLHLPQLFYFSIFAAGFGISNTLRQLRLALGLLRRHLVLSLLAILLITTIVHYNTVVHPYLLADNRHYTFYVWSRLYGRFWWFRYVMAPVYLLALTLLCCGLRHMSDSFKLMFPLALVLVLCFQRLLEVRYFLVPYIIFRLHTRPARKGFAEWLELGGNLLLNVVTFYVYLTKEFYWKNYRTPQRIIW</sequence>
<evidence type="ECO:0000256" key="1">
    <source>
        <dbReference type="ARBA" id="ARBA00004477"/>
    </source>
</evidence>
<feature type="transmembrane region" description="Helical" evidence="14">
    <location>
        <begin position="342"/>
        <end position="360"/>
    </location>
</feature>
<feature type="transmembrane region" description="Helical" evidence="14">
    <location>
        <begin position="7"/>
        <end position="24"/>
    </location>
</feature>
<dbReference type="Proteomes" id="UP000295192">
    <property type="component" value="Unassembled WGS sequence"/>
</dbReference>
<feature type="transmembrane region" description="Helical" evidence="14">
    <location>
        <begin position="372"/>
        <end position="394"/>
    </location>
</feature>
<dbReference type="PANTHER" id="PTHR12989">
    <property type="entry name" value="ALPHA-1,2-GLUCOSYLTRANSFERASE ALG10"/>
    <property type="match status" value="1"/>
</dbReference>
<keyword evidence="7" id="KW-0808">Transferase</keyword>
<evidence type="ECO:0000256" key="10">
    <source>
        <dbReference type="ARBA" id="ARBA00022989"/>
    </source>
</evidence>
<dbReference type="GO" id="GO:0106073">
    <property type="term" value="F:dolichyl pyrophosphate Glc2Man9GlcNAc2 alpha-1,2-glucosyltransferase activity"/>
    <property type="evidence" value="ECO:0007669"/>
    <property type="project" value="UniProtKB-UniRule"/>
</dbReference>
<comment type="similarity">
    <text evidence="3 14">Belongs to the ALG10 glucosyltransferase family.</text>
</comment>
<comment type="catalytic activity">
    <reaction evidence="13">
        <text>an alpha-D-Glc-(1-&gt;3)-alpha-D-Glc-(1-&gt;3)-alpha-D-Man-(1-&gt;2)-alpha-D-Man-(1-&gt;2)-alpha-D-Man-(1-&gt;3)-[alpha-D-Man-(1-&gt;2)-alpha-D-Man-(1-&gt;3)-[alpha-D-Man-(1-&gt;2)-alpha-D-Man-(1-&gt;6)]-alpha-D-Man-(1-&gt;6)]-beta-D-Man-(1-&gt;4)-beta-D-GlcNAc-(1-&gt;4)-alpha-D-GlcNAc-diphospho-di-trans,poly-cis-dolichol + a di-trans,poly-cis-dolichyl beta-D-glucosyl phosphate = a alpha-D-Glc-(1-&gt;2)-alpha-D-Glc-(1-&gt;3)-alpha-D-Glc-(1-&gt;3)-alpha-D-Man-(1-&gt;2)-alpha-D-Man-(1-&gt;2)-alpha-D-Man-(1-&gt;3)-[alpha-D-Man-(1-&gt;2)-alpha-D-Man-(1-&gt;3)-[alpha-D-Man-(1-&gt;2)-alpha-D-Man-(1-&gt;6)]-alpha-D-Man-(1-&gt;6)]-beta-D-Man-(1-&gt;4)-beta-D-GlcNAc-(1-&gt;4)-alpha-D-GlcNAc-diphospho-di-trans,poly-cis-dolichol + a di-trans,poly-cis-dolichyl phosphate + H(+)</text>
        <dbReference type="Rhea" id="RHEA:29543"/>
        <dbReference type="Rhea" id="RHEA-COMP:19498"/>
        <dbReference type="Rhea" id="RHEA-COMP:19502"/>
        <dbReference type="Rhea" id="RHEA-COMP:19512"/>
        <dbReference type="Rhea" id="RHEA-COMP:19522"/>
        <dbReference type="ChEBI" id="CHEBI:15378"/>
        <dbReference type="ChEBI" id="CHEBI:57525"/>
        <dbReference type="ChEBI" id="CHEBI:57683"/>
        <dbReference type="ChEBI" id="CHEBI:132522"/>
        <dbReference type="ChEBI" id="CHEBI:132523"/>
        <dbReference type="EC" id="2.4.1.256"/>
    </reaction>
    <physiologicalReaction direction="left-to-right" evidence="13">
        <dbReference type="Rhea" id="RHEA:29544"/>
    </physiologicalReaction>
</comment>
<dbReference type="KEGG" id="dnv:108652310"/>
<keyword evidence="16" id="KW-1185">Reference proteome</keyword>
<dbReference type="EC" id="2.4.1.256" evidence="4 14"/>
<dbReference type="PANTHER" id="PTHR12989:SF10">
    <property type="entry name" value="DOL-P-GLC:GLC(2)MAN(9)GLCNAC(2)-PP-DOL ALPHA-1,2-GLUCOSYLTRANSFERASE-RELATED"/>
    <property type="match status" value="1"/>
</dbReference>
<keyword evidence="11 14" id="KW-0472">Membrane</keyword>
<comment type="function">
    <text evidence="12">Dol-P-Glc:Glc(2)Man(9)GlcNAc(2)-PP-Dol alpha-1,2-glucosyltransferase that operates in the biosynthetic pathway of dolichol-linked oligosaccharides, the glycan precursors employed in protein asparagine (N)-glycosylation. The assembly of dolichol-linked oligosaccharides begins on the cytosolic side of the endoplasmic reticulum membrane and finishes in its lumen. The sequential addition of sugars to dolichol pyrophosphate produces dolichol-linked oligosaccharides containing fourteen sugars, including two GlcNAcs, nine mannoses and three glucoses. Once assembled, the oligosaccharide is transferred from the lipid to nascent proteins by oligosaccharyltransferases. In the lumen of the endoplasmic reticulum, adds the third and last glucose residue from dolichyl phosphate glucose (Dol-P-Glc) onto the lipid-linked oligosaccharide intermediate Glc(2)Man(9)GlcNAc(2)-PP-Dol to produce Glc(3)Man(9)GlcNAc(2)-PP-Dol.</text>
</comment>
<dbReference type="GO" id="GO:0005789">
    <property type="term" value="C:endoplasmic reticulum membrane"/>
    <property type="evidence" value="ECO:0007669"/>
    <property type="project" value="UniProtKB-SubCell"/>
</dbReference>
<keyword evidence="8 14" id="KW-0812">Transmembrane</keyword>
<dbReference type="AlphaFoldDB" id="A0A484BPA9"/>
<reference evidence="15 16" key="1">
    <citation type="journal article" date="2019" name="J. Hered.">
        <title>An Improved Genome Assembly for Drosophila navojoa, the Basal Species in the mojavensis Cluster.</title>
        <authorList>
            <person name="Vanderlinde T."/>
            <person name="Dupim E.G."/>
            <person name="Nazario-Yepiz N.O."/>
            <person name="Carvalho A.B."/>
        </authorList>
    </citation>
    <scope>NUCLEOTIDE SEQUENCE [LARGE SCALE GENOMIC DNA]</scope>
    <source>
        <strain evidence="15">Navoj_Jal97</strain>
        <tissue evidence="15">Whole organism</tissue>
    </source>
</reference>
<proteinExistence type="inferred from homology"/>
<comment type="caution">
    <text evidence="14">Lacks conserved residue(s) required for the propagation of feature annotation.</text>
</comment>
<evidence type="ECO:0000256" key="5">
    <source>
        <dbReference type="ARBA" id="ARBA00018512"/>
    </source>
</evidence>
<evidence type="ECO:0000256" key="8">
    <source>
        <dbReference type="ARBA" id="ARBA00022692"/>
    </source>
</evidence>
<accession>A0A484BPA9</accession>
<comment type="subcellular location">
    <subcellularLocation>
        <location evidence="1">Endoplasmic reticulum membrane</location>
        <topology evidence="1">Multi-pass membrane protein</topology>
    </subcellularLocation>
</comment>
<dbReference type="EMBL" id="LSRL02000021">
    <property type="protein sequence ID" value="TDG49715.1"/>
    <property type="molecule type" value="Genomic_DNA"/>
</dbReference>
<dbReference type="OrthoDB" id="4769at2759"/>
<dbReference type="OMA" id="VWDSKIT"/>
<feature type="transmembrane region" description="Helical" evidence="14">
    <location>
        <begin position="414"/>
        <end position="432"/>
    </location>
</feature>
<keyword evidence="9" id="KW-0256">Endoplasmic reticulum</keyword>
<dbReference type="STRING" id="7232.A0A484BPA9"/>
<feature type="transmembrane region" description="Helical" evidence="14">
    <location>
        <begin position="268"/>
        <end position="287"/>
    </location>
</feature>
<evidence type="ECO:0000256" key="14">
    <source>
        <dbReference type="PIRNR" id="PIRNR028810"/>
    </source>
</evidence>
<evidence type="ECO:0000256" key="3">
    <source>
        <dbReference type="ARBA" id="ARBA00010600"/>
    </source>
</evidence>
<dbReference type="PIRSF" id="PIRSF028810">
    <property type="entry name" value="Alpha1_2_glucosyltferase_Alg10"/>
    <property type="match status" value="1"/>
</dbReference>
<feature type="transmembrane region" description="Helical" evidence="14">
    <location>
        <begin position="299"/>
        <end position="322"/>
    </location>
</feature>
<evidence type="ECO:0000313" key="15">
    <source>
        <dbReference type="EMBL" id="TDG49715.1"/>
    </source>
</evidence>
<protein>
    <recommendedName>
        <fullName evidence="5 14">Dol-P-Glc:Glc(2)Man(9)GlcNAc(2)-PP-Dol alpha-1,2-glucosyltransferase</fullName>
        <ecNumber evidence="4 14">2.4.1.256</ecNumber>
    </recommendedName>
</protein>
<keyword evidence="6 14" id="KW-0328">Glycosyltransferase</keyword>
<name>A0A484BPA9_DRONA</name>
<gene>
    <name evidence="15" type="ORF">AWZ03_003953</name>
</gene>
<dbReference type="InterPro" id="IPR016900">
    <property type="entry name" value="Alg10"/>
</dbReference>
<evidence type="ECO:0000256" key="12">
    <source>
        <dbReference type="ARBA" id="ARBA00044727"/>
    </source>
</evidence>
<evidence type="ECO:0000313" key="16">
    <source>
        <dbReference type="Proteomes" id="UP000295192"/>
    </source>
</evidence>
<dbReference type="Pfam" id="PF04922">
    <property type="entry name" value="DIE2_ALG10"/>
    <property type="match status" value="1"/>
</dbReference>
<comment type="pathway">
    <text evidence="2">Protein modification; protein glycosylation.</text>
</comment>
<evidence type="ECO:0000256" key="2">
    <source>
        <dbReference type="ARBA" id="ARBA00004922"/>
    </source>
</evidence>
<feature type="transmembrane region" description="Helical" evidence="14">
    <location>
        <begin position="62"/>
        <end position="95"/>
    </location>
</feature>
<evidence type="ECO:0000256" key="11">
    <source>
        <dbReference type="ARBA" id="ARBA00023136"/>
    </source>
</evidence>
<keyword evidence="10 14" id="KW-1133">Transmembrane helix</keyword>
<dbReference type="GO" id="GO:0006488">
    <property type="term" value="P:dolichol-linked oligosaccharide biosynthetic process"/>
    <property type="evidence" value="ECO:0007669"/>
    <property type="project" value="UniProtKB-UniRule"/>
</dbReference>
<feature type="transmembrane region" description="Helical" evidence="14">
    <location>
        <begin position="232"/>
        <end position="253"/>
    </location>
</feature>
<organism evidence="15 16">
    <name type="scientific">Drosophila navojoa</name>
    <name type="common">Fruit fly</name>
    <dbReference type="NCBI Taxonomy" id="7232"/>
    <lineage>
        <taxon>Eukaryota</taxon>
        <taxon>Metazoa</taxon>
        <taxon>Ecdysozoa</taxon>
        <taxon>Arthropoda</taxon>
        <taxon>Hexapoda</taxon>
        <taxon>Insecta</taxon>
        <taxon>Pterygota</taxon>
        <taxon>Neoptera</taxon>
        <taxon>Endopterygota</taxon>
        <taxon>Diptera</taxon>
        <taxon>Brachycera</taxon>
        <taxon>Muscomorpha</taxon>
        <taxon>Ephydroidea</taxon>
        <taxon>Drosophilidae</taxon>
        <taxon>Drosophila</taxon>
    </lineage>
</organism>
<evidence type="ECO:0000256" key="9">
    <source>
        <dbReference type="ARBA" id="ARBA00022824"/>
    </source>
</evidence>
<evidence type="ECO:0000256" key="7">
    <source>
        <dbReference type="ARBA" id="ARBA00022679"/>
    </source>
</evidence>
<evidence type="ECO:0000256" key="13">
    <source>
        <dbReference type="ARBA" id="ARBA00048064"/>
    </source>
</evidence>
<comment type="caution">
    <text evidence="15">The sequence shown here is derived from an EMBL/GenBank/DDBJ whole genome shotgun (WGS) entry which is preliminary data.</text>
</comment>
<evidence type="ECO:0000256" key="6">
    <source>
        <dbReference type="ARBA" id="ARBA00022676"/>
    </source>
</evidence>
<evidence type="ECO:0000256" key="4">
    <source>
        <dbReference type="ARBA" id="ARBA00011967"/>
    </source>
</evidence>